<dbReference type="SUPFAM" id="SSF53223">
    <property type="entry name" value="Aminoacid dehydrogenase-like, N-terminal domain"/>
    <property type="match status" value="1"/>
</dbReference>
<dbReference type="OrthoDB" id="9803297at2"/>
<dbReference type="InterPro" id="IPR006096">
    <property type="entry name" value="Glu/Leu/Phe/Val/Trp_DH_C"/>
</dbReference>
<evidence type="ECO:0000256" key="2">
    <source>
        <dbReference type="ARBA" id="ARBA00023002"/>
    </source>
</evidence>
<evidence type="ECO:0000256" key="5">
    <source>
        <dbReference type="PIRSR" id="PIRSR000185-3"/>
    </source>
</evidence>
<dbReference type="InterPro" id="IPR006097">
    <property type="entry name" value="Glu/Leu/Phe/Val/Trp_DH_dimer"/>
</dbReference>
<dbReference type="Pfam" id="PF02812">
    <property type="entry name" value="ELFV_dehydrog_N"/>
    <property type="match status" value="1"/>
</dbReference>
<dbReference type="GO" id="GO:0004352">
    <property type="term" value="F:glutamate dehydrogenase (NAD+) activity"/>
    <property type="evidence" value="ECO:0007669"/>
    <property type="project" value="TreeGrafter"/>
</dbReference>
<evidence type="ECO:0000256" key="3">
    <source>
        <dbReference type="PIRNR" id="PIRNR000185"/>
    </source>
</evidence>
<evidence type="ECO:0000256" key="4">
    <source>
        <dbReference type="PIRSR" id="PIRSR000185-1"/>
    </source>
</evidence>
<dbReference type="PROSITE" id="PS00074">
    <property type="entry name" value="GLFV_DEHYDROGENASE"/>
    <property type="match status" value="1"/>
</dbReference>
<protein>
    <recommendedName>
        <fullName evidence="3">Glutamate dehydrogenase</fullName>
    </recommendedName>
</protein>
<dbReference type="InterPro" id="IPR033922">
    <property type="entry name" value="NAD_bind_Glu_DH"/>
</dbReference>
<accession>A0A3G8YKL3</accession>
<dbReference type="PANTHER" id="PTHR11606">
    <property type="entry name" value="GLUTAMATE DEHYDROGENASE"/>
    <property type="match status" value="1"/>
</dbReference>
<reference evidence="8 9" key="1">
    <citation type="submission" date="2018-11" db="EMBL/GenBank/DDBJ databases">
        <title>Deinococcus shelandsis sp. nov., isolated from South Shetland Islands soil of Antarctica.</title>
        <authorList>
            <person name="Tian J."/>
        </authorList>
    </citation>
    <scope>NUCLEOTIDE SEQUENCE [LARGE SCALE GENOMIC DNA]</scope>
    <source>
        <strain evidence="8 9">S14-83T</strain>
    </source>
</reference>
<evidence type="ECO:0000313" key="8">
    <source>
        <dbReference type="EMBL" id="AZI41606.1"/>
    </source>
</evidence>
<dbReference type="InterPro" id="IPR014362">
    <property type="entry name" value="Glu_DH"/>
</dbReference>
<evidence type="ECO:0000313" key="9">
    <source>
        <dbReference type="Proteomes" id="UP000276417"/>
    </source>
</evidence>
<comment type="similarity">
    <text evidence="1 3 6">Belongs to the Glu/Leu/Phe/Val dehydrogenases family.</text>
</comment>
<organism evidence="8 9">
    <name type="scientific">Deinococcus psychrotolerans</name>
    <dbReference type="NCBI Taxonomy" id="2489213"/>
    <lineage>
        <taxon>Bacteria</taxon>
        <taxon>Thermotogati</taxon>
        <taxon>Deinococcota</taxon>
        <taxon>Deinococci</taxon>
        <taxon>Deinococcales</taxon>
        <taxon>Deinococcaceae</taxon>
        <taxon>Deinococcus</taxon>
    </lineage>
</organism>
<evidence type="ECO:0000256" key="6">
    <source>
        <dbReference type="RuleBase" id="RU004417"/>
    </source>
</evidence>
<dbReference type="Gene3D" id="3.40.50.10860">
    <property type="entry name" value="Leucine Dehydrogenase, chain A, domain 1"/>
    <property type="match status" value="1"/>
</dbReference>
<dbReference type="Gene3D" id="3.40.50.720">
    <property type="entry name" value="NAD(P)-binding Rossmann-like Domain"/>
    <property type="match status" value="1"/>
</dbReference>
<keyword evidence="2 3" id="KW-0560">Oxidoreductase</keyword>
<dbReference type="SMART" id="SM00839">
    <property type="entry name" value="ELFV_dehydrog"/>
    <property type="match status" value="1"/>
</dbReference>
<evidence type="ECO:0000256" key="1">
    <source>
        <dbReference type="ARBA" id="ARBA00006382"/>
    </source>
</evidence>
<dbReference type="InterPro" id="IPR046346">
    <property type="entry name" value="Aminoacid_DH-like_N_sf"/>
</dbReference>
<feature type="domain" description="Glutamate/phenylalanine/leucine/valine/L-tryptophan dehydrogenase C-terminal" evidence="7">
    <location>
        <begin position="183"/>
        <end position="412"/>
    </location>
</feature>
<dbReference type="GO" id="GO:0006538">
    <property type="term" value="P:L-glutamate catabolic process"/>
    <property type="evidence" value="ECO:0007669"/>
    <property type="project" value="TreeGrafter"/>
</dbReference>
<name>A0A3G8YKL3_9DEIO</name>
<dbReference type="AlphaFoldDB" id="A0A3G8YKL3"/>
<dbReference type="Pfam" id="PF00208">
    <property type="entry name" value="ELFV_dehydrog"/>
    <property type="match status" value="1"/>
</dbReference>
<keyword evidence="9" id="KW-1185">Reference proteome</keyword>
<gene>
    <name evidence="8" type="ORF">EHF33_01575</name>
</gene>
<dbReference type="EMBL" id="CP034183">
    <property type="protein sequence ID" value="AZI41606.1"/>
    <property type="molecule type" value="Genomic_DNA"/>
</dbReference>
<proteinExistence type="inferred from homology"/>
<feature type="site" description="Important for catalysis" evidence="5">
    <location>
        <position position="146"/>
    </location>
</feature>
<dbReference type="KEGG" id="dph:EHF33_01575"/>
<dbReference type="CDD" id="cd01076">
    <property type="entry name" value="NAD_bind_1_Glu_DH"/>
    <property type="match status" value="1"/>
</dbReference>
<sequence length="415" mass="44080">MPTSGLNWQGLLEQLEQALPFTTADEQSLAYFKFPKRTISLSLPVKMDDGRVKVFRGYRTVHSITRGPAMGGVRYREGLSVHECEVLAAIMTLKNAVADLPLGGAKGGVNVDPETLSAGETERLTRRYTSELVDVIGHQSDVLAPDVGTNEQIMAWMLDTYNENLGNTANGMVVGKPIPLGGSLGTKGARGRGAALVTAMILEESGENLQNKSVVIHGYGDAGRSAAAYLALQGARIIGVADSGGATYASMGLDLAALDAHREETGSVMGFATALDTEEALALNADVLLLCYDHGTIYAGNAASIRAPLVIEASNRAVLPEAERYLKSQGTVVIPDLIASIGGVITNYLEWVQDASNFFWQEDEIYAALDKRITAAVTDVMAFAKLHGTPDLRTAAYAVALNKLHGAAVLRGVYP</sequence>
<dbReference type="InterPro" id="IPR036291">
    <property type="entry name" value="NAD(P)-bd_dom_sf"/>
</dbReference>
<dbReference type="InterPro" id="IPR006095">
    <property type="entry name" value="Glu/Leu/Phe/Val/Trp_DH"/>
</dbReference>
<evidence type="ECO:0000259" key="7">
    <source>
        <dbReference type="SMART" id="SM00839"/>
    </source>
</evidence>
<dbReference type="PIRSF" id="PIRSF000185">
    <property type="entry name" value="Glu_DH"/>
    <property type="match status" value="1"/>
</dbReference>
<dbReference type="InterPro" id="IPR033524">
    <property type="entry name" value="Glu/Leu/Phe/Val_DH_AS"/>
</dbReference>
<dbReference type="Proteomes" id="UP000276417">
    <property type="component" value="Chromosome 1"/>
</dbReference>
<dbReference type="PANTHER" id="PTHR11606:SF13">
    <property type="entry name" value="GLUTAMATE DEHYDROGENASE 1, MITOCHONDRIAL"/>
    <property type="match status" value="1"/>
</dbReference>
<dbReference type="SUPFAM" id="SSF51735">
    <property type="entry name" value="NAD(P)-binding Rossmann-fold domains"/>
    <property type="match status" value="1"/>
</dbReference>
<feature type="active site" description="Proton donor" evidence="4">
    <location>
        <position position="106"/>
    </location>
</feature>
<dbReference type="RefSeq" id="WP_124867320.1">
    <property type="nucleotide sequence ID" value="NZ_CP034183.1"/>
</dbReference>
<dbReference type="PRINTS" id="PR00082">
    <property type="entry name" value="GLFDHDRGNASE"/>
</dbReference>